<evidence type="ECO:0000313" key="4">
    <source>
        <dbReference type="Proteomes" id="UP000615593"/>
    </source>
</evidence>
<protein>
    <recommendedName>
        <fullName evidence="5">PEP-CTERM protein-sorting domain-containing protein</fullName>
    </recommendedName>
</protein>
<keyword evidence="2" id="KW-0732">Signal</keyword>
<keyword evidence="1" id="KW-0812">Transmembrane</keyword>
<accession>A0ABQ3BI62</accession>
<keyword evidence="1" id="KW-0472">Membrane</keyword>
<feature type="signal peptide" evidence="2">
    <location>
        <begin position="1"/>
        <end position="22"/>
    </location>
</feature>
<feature type="chain" id="PRO_5045826755" description="PEP-CTERM protein-sorting domain-containing protein" evidence="2">
    <location>
        <begin position="23"/>
        <end position="61"/>
    </location>
</feature>
<comment type="caution">
    <text evidence="3">The sequence shown here is derived from an EMBL/GenBank/DDBJ whole genome shotgun (WGS) entry which is preliminary data.</text>
</comment>
<keyword evidence="1" id="KW-1133">Transmembrane helix</keyword>
<feature type="transmembrane region" description="Helical" evidence="1">
    <location>
        <begin position="38"/>
        <end position="57"/>
    </location>
</feature>
<evidence type="ECO:0000256" key="2">
    <source>
        <dbReference type="SAM" id="SignalP"/>
    </source>
</evidence>
<name>A0ABQ3BI62_9FLAO</name>
<dbReference type="EMBL" id="BMWY01000001">
    <property type="protein sequence ID" value="GGZ45405.1"/>
    <property type="molecule type" value="Genomic_DNA"/>
</dbReference>
<evidence type="ECO:0000313" key="3">
    <source>
        <dbReference type="EMBL" id="GGZ45405.1"/>
    </source>
</evidence>
<reference evidence="4" key="1">
    <citation type="journal article" date="2019" name="Int. J. Syst. Evol. Microbiol.">
        <title>The Global Catalogue of Microorganisms (GCM) 10K type strain sequencing project: providing services to taxonomists for standard genome sequencing and annotation.</title>
        <authorList>
            <consortium name="The Broad Institute Genomics Platform"/>
            <consortium name="The Broad Institute Genome Sequencing Center for Infectious Disease"/>
            <person name="Wu L."/>
            <person name="Ma J."/>
        </authorList>
    </citation>
    <scope>NUCLEOTIDE SEQUENCE [LARGE SCALE GENOMIC DNA]</scope>
    <source>
        <strain evidence="4">KCTC 12708</strain>
    </source>
</reference>
<sequence>MKKIITITFLFAFLLVSTSISAQPGFPDFVNDEETAPAAPITGLLPLGLALGAYFGFRKLK</sequence>
<dbReference type="GeneID" id="94367976"/>
<proteinExistence type="predicted"/>
<gene>
    <name evidence="3" type="ORF">GCM10008088_03310</name>
</gene>
<keyword evidence="4" id="KW-1185">Reference proteome</keyword>
<evidence type="ECO:0000256" key="1">
    <source>
        <dbReference type="SAM" id="Phobius"/>
    </source>
</evidence>
<dbReference type="RefSeq" id="WP_036243942.1">
    <property type="nucleotide sequence ID" value="NZ_BMWY01000001.1"/>
</dbReference>
<dbReference type="Proteomes" id="UP000615593">
    <property type="component" value="Unassembled WGS sequence"/>
</dbReference>
<organism evidence="3 4">
    <name type="scientific">Mesonia mobilis</name>
    <dbReference type="NCBI Taxonomy" id="369791"/>
    <lineage>
        <taxon>Bacteria</taxon>
        <taxon>Pseudomonadati</taxon>
        <taxon>Bacteroidota</taxon>
        <taxon>Flavobacteriia</taxon>
        <taxon>Flavobacteriales</taxon>
        <taxon>Flavobacteriaceae</taxon>
        <taxon>Mesonia</taxon>
    </lineage>
</organism>
<evidence type="ECO:0008006" key="5">
    <source>
        <dbReference type="Google" id="ProtNLM"/>
    </source>
</evidence>